<evidence type="ECO:0000313" key="2">
    <source>
        <dbReference type="EMBL" id="CAB4291025.1"/>
    </source>
</evidence>
<evidence type="ECO:0000256" key="1">
    <source>
        <dbReference type="SAM" id="MobiDB-lite"/>
    </source>
</evidence>
<sequence length="79" mass="8964">MSFIPGPNPPIMVWNMGDVDHLVLLWSMYKDQRLHILVELTDEFQWTNTKSARPKCVNADPHTLTTTAPSGQHHPCSIP</sequence>
<organism evidence="2 4">
    <name type="scientific">Prunus armeniaca</name>
    <name type="common">Apricot</name>
    <name type="synonym">Armeniaca vulgaris</name>
    <dbReference type="NCBI Taxonomy" id="36596"/>
    <lineage>
        <taxon>Eukaryota</taxon>
        <taxon>Viridiplantae</taxon>
        <taxon>Streptophyta</taxon>
        <taxon>Embryophyta</taxon>
        <taxon>Tracheophyta</taxon>
        <taxon>Spermatophyta</taxon>
        <taxon>Magnoliopsida</taxon>
        <taxon>eudicotyledons</taxon>
        <taxon>Gunneridae</taxon>
        <taxon>Pentapetalae</taxon>
        <taxon>rosids</taxon>
        <taxon>fabids</taxon>
        <taxon>Rosales</taxon>
        <taxon>Rosaceae</taxon>
        <taxon>Amygdaloideae</taxon>
        <taxon>Amygdaleae</taxon>
        <taxon>Prunus</taxon>
    </lineage>
</organism>
<keyword evidence="5" id="KW-1185">Reference proteome</keyword>
<dbReference type="Proteomes" id="UP000507222">
    <property type="component" value="Unassembled WGS sequence"/>
</dbReference>
<evidence type="ECO:0000313" key="5">
    <source>
        <dbReference type="Proteomes" id="UP000507245"/>
    </source>
</evidence>
<evidence type="ECO:0000313" key="3">
    <source>
        <dbReference type="EMBL" id="CAB4321344.1"/>
    </source>
</evidence>
<reference evidence="5" key="1">
    <citation type="journal article" date="2020" name="Genome Biol.">
        <title>Gamete binning: chromosome-level and haplotype-resolved genome assembly enabled by high-throughput single-cell sequencing of gamete genomes.</title>
        <authorList>
            <person name="Campoy J.A."/>
            <person name="Sun H."/>
            <person name="Goel M."/>
            <person name="Jiao W.-B."/>
            <person name="Folz-Donahue K."/>
            <person name="Wang N."/>
            <person name="Rubio M."/>
            <person name="Liu C."/>
            <person name="Kukat C."/>
            <person name="Ruiz D."/>
            <person name="Huettel B."/>
            <person name="Schneeberger K."/>
        </authorList>
    </citation>
    <scope>NUCLEOTIDE SEQUENCE [LARGE SCALE GENOMIC DNA]</scope>
    <source>
        <strain evidence="5">cv. Rojo Pasion</strain>
    </source>
</reference>
<name>A0A6J5VUB4_PRUAR</name>
<proteinExistence type="predicted"/>
<dbReference type="AlphaFoldDB" id="A0A6J5VUB4"/>
<accession>A0A6J5VUB4</accession>
<gene>
    <name evidence="2" type="ORF">CURHAP_LOCUS51252</name>
    <name evidence="3" type="ORF">ORAREDHAP_LOCUS50520</name>
</gene>
<dbReference type="EMBL" id="CAEKKB010000008">
    <property type="protein sequence ID" value="CAB4321344.1"/>
    <property type="molecule type" value="Genomic_DNA"/>
</dbReference>
<evidence type="ECO:0000313" key="4">
    <source>
        <dbReference type="Proteomes" id="UP000507222"/>
    </source>
</evidence>
<dbReference type="EMBL" id="CAEKDK010000008">
    <property type="protein sequence ID" value="CAB4291025.1"/>
    <property type="molecule type" value="Genomic_DNA"/>
</dbReference>
<feature type="region of interest" description="Disordered" evidence="1">
    <location>
        <begin position="57"/>
        <end position="79"/>
    </location>
</feature>
<reference evidence="2 4" key="2">
    <citation type="submission" date="2020-05" db="EMBL/GenBank/DDBJ databases">
        <authorList>
            <person name="Campoy J."/>
            <person name="Schneeberger K."/>
            <person name="Spophaly S."/>
        </authorList>
    </citation>
    <scope>NUCLEOTIDE SEQUENCE [LARGE SCALE GENOMIC DNA]</scope>
    <source>
        <strain evidence="2">PruArmRojPasFocal</strain>
    </source>
</reference>
<protein>
    <submittedName>
        <fullName evidence="2">Uncharacterized protein</fullName>
    </submittedName>
</protein>
<dbReference type="Proteomes" id="UP000507245">
    <property type="component" value="Unassembled WGS sequence"/>
</dbReference>